<dbReference type="WBParaSite" id="TCNE_0000173101-mRNA-1">
    <property type="protein sequence ID" value="TCNE_0000173101-mRNA-1"/>
    <property type="gene ID" value="TCNE_0000173101"/>
</dbReference>
<dbReference type="Proteomes" id="UP000050794">
    <property type="component" value="Unassembled WGS sequence"/>
</dbReference>
<protein>
    <submittedName>
        <fullName evidence="3">Condensin complex subunit 2</fullName>
    </submittedName>
</protein>
<organism evidence="2 3">
    <name type="scientific">Toxocara canis</name>
    <name type="common">Canine roundworm</name>
    <dbReference type="NCBI Taxonomy" id="6265"/>
    <lineage>
        <taxon>Eukaryota</taxon>
        <taxon>Metazoa</taxon>
        <taxon>Ecdysozoa</taxon>
        <taxon>Nematoda</taxon>
        <taxon>Chromadorea</taxon>
        <taxon>Rhabditida</taxon>
        <taxon>Spirurina</taxon>
        <taxon>Ascaridomorpha</taxon>
        <taxon>Ascaridoidea</taxon>
        <taxon>Toxocaridae</taxon>
        <taxon>Toxocara</taxon>
    </lineage>
</organism>
<dbReference type="EMBL" id="UYWY01001413">
    <property type="protein sequence ID" value="VDM26739.1"/>
    <property type="molecule type" value="Genomic_DNA"/>
</dbReference>
<evidence type="ECO:0000313" key="1">
    <source>
        <dbReference type="EMBL" id="VDM26739.1"/>
    </source>
</evidence>
<name>A0A183TZR2_TOXCA</name>
<dbReference type="AlphaFoldDB" id="A0A183TZR2"/>
<reference evidence="3" key="1">
    <citation type="submission" date="2016-06" db="UniProtKB">
        <authorList>
            <consortium name="WormBaseParasite"/>
        </authorList>
    </citation>
    <scope>IDENTIFICATION</scope>
</reference>
<sequence>MWSFPRTAKDWLAEKIANNLISSRLKATESDDEAEDEELRPDRFSPKRARFSLAKGRMNGRMPGIRPAIKAVQAIEKARLNTTSDSFQSMLFSKFVTSSKLDRIVEQYCDDQPTTASKAVQTDPIRKHLLASPELELTLLDVEPKFHLEDSKASAAEGVVARQLYESSSTFEVGDAESVISTAYYDVEFDGAYATAHSSVDRISQMLKRSQCSLEANVEVDMNT</sequence>
<gene>
    <name evidence="1" type="ORF">TCNE_LOCUS1732</name>
</gene>
<keyword evidence="2" id="KW-1185">Reference proteome</keyword>
<accession>A0A183TZR2</accession>
<evidence type="ECO:0000313" key="3">
    <source>
        <dbReference type="WBParaSite" id="TCNE_0000173101-mRNA-1"/>
    </source>
</evidence>
<evidence type="ECO:0000313" key="2">
    <source>
        <dbReference type="Proteomes" id="UP000050794"/>
    </source>
</evidence>
<reference evidence="1 2" key="2">
    <citation type="submission" date="2018-11" db="EMBL/GenBank/DDBJ databases">
        <authorList>
            <consortium name="Pathogen Informatics"/>
        </authorList>
    </citation>
    <scope>NUCLEOTIDE SEQUENCE [LARGE SCALE GENOMIC DNA]</scope>
</reference>
<proteinExistence type="predicted"/>